<dbReference type="EMBL" id="MBEE01000107">
    <property type="protein sequence ID" value="OCB55268.1"/>
    <property type="molecule type" value="Genomic_DNA"/>
</dbReference>
<dbReference type="SUPFAM" id="SSF53955">
    <property type="entry name" value="Lysozyme-like"/>
    <property type="match status" value="1"/>
</dbReference>
<feature type="domain" description="Transglycosylase SLT" evidence="2">
    <location>
        <begin position="176"/>
        <end position="268"/>
    </location>
</feature>
<accession>A0A1B9D950</accession>
<dbReference type="InterPro" id="IPR023346">
    <property type="entry name" value="Lysozyme-like_dom_sf"/>
</dbReference>
<dbReference type="Gene3D" id="1.10.530.10">
    <property type="match status" value="1"/>
</dbReference>
<evidence type="ECO:0000313" key="4">
    <source>
        <dbReference type="Proteomes" id="UP000092683"/>
    </source>
</evidence>
<feature type="chain" id="PRO_5038762799" evidence="1">
    <location>
        <begin position="25"/>
        <end position="323"/>
    </location>
</feature>
<organism evidence="3 4">
    <name type="scientific">Mycobacterium malmoense</name>
    <dbReference type="NCBI Taxonomy" id="1780"/>
    <lineage>
        <taxon>Bacteria</taxon>
        <taxon>Bacillati</taxon>
        <taxon>Actinomycetota</taxon>
        <taxon>Actinomycetes</taxon>
        <taxon>Mycobacteriales</taxon>
        <taxon>Mycobacteriaceae</taxon>
        <taxon>Mycobacterium</taxon>
    </lineage>
</organism>
<dbReference type="AlphaFoldDB" id="A0A1B9D950"/>
<name>A0A1B9D950_MYCMA</name>
<sequence length="323" mass="34422">MTTVSRHSAFAAIAPLLLGAVMFAGTGCATRAPSQTATPIIETTPARAPATPLASRTVAAAPNPPLGAQPQLASDPAQLADDLVADERTLRDPSTPDPALVAAAHREQAAYRAIARHPEWDSIARPRVPPELVDLYDRNLDARRQLQAMTPAKDTLPAWRVQPPVPADELISDYHAAEAETGVGWNYLAAINLIETRFGSINGVSTAGAQGPMQFLPSTFATYGQGGDINSAHDSIMAAARFLAANGFANDPDHAIYGYNHAHEYVRAVDQYAALIASDPATFPTYYRWDVYYVTTAGDVLLPVGYAEPSPVPVGDYLATHPQ</sequence>
<evidence type="ECO:0000256" key="1">
    <source>
        <dbReference type="SAM" id="SignalP"/>
    </source>
</evidence>
<proteinExistence type="predicted"/>
<dbReference type="CDD" id="cd13399">
    <property type="entry name" value="Slt35-like"/>
    <property type="match status" value="1"/>
</dbReference>
<feature type="signal peptide" evidence="1">
    <location>
        <begin position="1"/>
        <end position="24"/>
    </location>
</feature>
<dbReference type="Proteomes" id="UP000092683">
    <property type="component" value="Unassembled WGS sequence"/>
</dbReference>
<gene>
    <name evidence="3" type="ORF">A5677_18820</name>
</gene>
<dbReference type="PROSITE" id="PS51257">
    <property type="entry name" value="PROKAR_LIPOPROTEIN"/>
    <property type="match status" value="1"/>
</dbReference>
<protein>
    <submittedName>
        <fullName evidence="3">Lytic transglycosylase</fullName>
    </submittedName>
</protein>
<keyword evidence="1" id="KW-0732">Signal</keyword>
<evidence type="ECO:0000313" key="3">
    <source>
        <dbReference type="EMBL" id="OCB55268.1"/>
    </source>
</evidence>
<reference evidence="3 4" key="1">
    <citation type="submission" date="2016-06" db="EMBL/GenBank/DDBJ databases">
        <authorList>
            <person name="Kjaerup R.B."/>
            <person name="Dalgaard T.S."/>
            <person name="Juul-Madsen H.R."/>
        </authorList>
    </citation>
    <scope>NUCLEOTIDE SEQUENCE [LARGE SCALE GENOMIC DNA]</scope>
    <source>
        <strain evidence="3 4">E3012</strain>
    </source>
</reference>
<dbReference type="InterPro" id="IPR008258">
    <property type="entry name" value="Transglycosylase_SLT_dom_1"/>
</dbReference>
<dbReference type="Pfam" id="PF01464">
    <property type="entry name" value="SLT"/>
    <property type="match status" value="1"/>
</dbReference>
<comment type="caution">
    <text evidence="3">The sequence shown here is derived from an EMBL/GenBank/DDBJ whole genome shotgun (WGS) entry which is preliminary data.</text>
</comment>
<evidence type="ECO:0000259" key="2">
    <source>
        <dbReference type="Pfam" id="PF01464"/>
    </source>
</evidence>